<protein>
    <recommendedName>
        <fullName evidence="2">NADAR domain-containing protein</fullName>
    </recommendedName>
</protein>
<dbReference type="NCBIfam" id="TIGR02464">
    <property type="entry name" value="ribofla_fusion"/>
    <property type="match status" value="1"/>
</dbReference>
<feature type="compositionally biased region" description="Low complexity" evidence="1">
    <location>
        <begin position="29"/>
        <end position="44"/>
    </location>
</feature>
<evidence type="ECO:0000313" key="3">
    <source>
        <dbReference type="EMBL" id="PUU82087.1"/>
    </source>
</evidence>
<dbReference type="CDD" id="cd15457">
    <property type="entry name" value="NADAR"/>
    <property type="match status" value="1"/>
</dbReference>
<sequence length="222" mass="25221">MPPITRRSKEQQLTNLTPPTPKPRRKASSSKVGSSSSAAATPAPVDDGTGPVYFWKPHEVPFGIFSQWHEDEFTAPFDGEEMRFGTAEQYMMYSKAVLFNDPDTAAEIMKTTNPSTQRALGRKVQDFNDVTWAKNRSRIVEEGSYWKFKKDPSRLLETGDREIVEASPRDRIWGIGFGPKNADVRKRDKWGMNLLGKALMEARDRLRRELEPEVESKGKEQG</sequence>
<gene>
    <name evidence="3" type="ORF">B9Z19DRAFT_969626</name>
</gene>
<accession>A0A2T7A2W3</accession>
<name>A0A2T7A2W3_TUBBO</name>
<keyword evidence="4" id="KW-1185">Reference proteome</keyword>
<dbReference type="AlphaFoldDB" id="A0A2T7A2W3"/>
<organism evidence="3 4">
    <name type="scientific">Tuber borchii</name>
    <name type="common">White truffle</name>
    <dbReference type="NCBI Taxonomy" id="42251"/>
    <lineage>
        <taxon>Eukaryota</taxon>
        <taxon>Fungi</taxon>
        <taxon>Dikarya</taxon>
        <taxon>Ascomycota</taxon>
        <taxon>Pezizomycotina</taxon>
        <taxon>Pezizomycetes</taxon>
        <taxon>Pezizales</taxon>
        <taxon>Tuberaceae</taxon>
        <taxon>Tuber</taxon>
    </lineage>
</organism>
<dbReference type="Gene3D" id="1.10.357.40">
    <property type="entry name" value="YbiA-like"/>
    <property type="match status" value="1"/>
</dbReference>
<dbReference type="Pfam" id="PF08719">
    <property type="entry name" value="NADAR"/>
    <property type="match status" value="1"/>
</dbReference>
<dbReference type="Proteomes" id="UP000244722">
    <property type="component" value="Unassembled WGS sequence"/>
</dbReference>
<feature type="region of interest" description="Disordered" evidence="1">
    <location>
        <begin position="1"/>
        <end position="49"/>
    </location>
</feature>
<proteinExistence type="predicted"/>
<dbReference type="SUPFAM" id="SSF143990">
    <property type="entry name" value="YbiA-like"/>
    <property type="match status" value="1"/>
</dbReference>
<evidence type="ECO:0000256" key="1">
    <source>
        <dbReference type="SAM" id="MobiDB-lite"/>
    </source>
</evidence>
<dbReference type="OrthoDB" id="206452at2759"/>
<reference evidence="3 4" key="1">
    <citation type="submission" date="2017-04" db="EMBL/GenBank/DDBJ databases">
        <title>Draft genome sequence of Tuber borchii Vittad., a whitish edible truffle.</title>
        <authorList>
            <consortium name="DOE Joint Genome Institute"/>
            <person name="Murat C."/>
            <person name="Kuo A."/>
            <person name="Barry K.W."/>
            <person name="Clum A."/>
            <person name="Dockter R.B."/>
            <person name="Fauchery L."/>
            <person name="Iotti M."/>
            <person name="Kohler A."/>
            <person name="Labutti K."/>
            <person name="Lindquist E.A."/>
            <person name="Lipzen A."/>
            <person name="Ohm R.A."/>
            <person name="Wang M."/>
            <person name="Grigoriev I.V."/>
            <person name="Zambonelli A."/>
            <person name="Martin F.M."/>
        </authorList>
    </citation>
    <scope>NUCLEOTIDE SEQUENCE [LARGE SCALE GENOMIC DNA]</scope>
    <source>
        <strain evidence="3 4">Tbo3840</strain>
    </source>
</reference>
<feature type="domain" description="NADAR" evidence="2">
    <location>
        <begin position="53"/>
        <end position="207"/>
    </location>
</feature>
<dbReference type="InterPro" id="IPR037238">
    <property type="entry name" value="YbiA-like_sf"/>
</dbReference>
<evidence type="ECO:0000259" key="2">
    <source>
        <dbReference type="Pfam" id="PF08719"/>
    </source>
</evidence>
<dbReference type="InterPro" id="IPR012816">
    <property type="entry name" value="NADAR"/>
</dbReference>
<dbReference type="STRING" id="42251.A0A2T7A2W3"/>
<comment type="caution">
    <text evidence="3">The sequence shown here is derived from an EMBL/GenBank/DDBJ whole genome shotgun (WGS) entry which is preliminary data.</text>
</comment>
<dbReference type="EMBL" id="NESQ01000034">
    <property type="protein sequence ID" value="PUU82087.1"/>
    <property type="molecule type" value="Genomic_DNA"/>
</dbReference>
<evidence type="ECO:0000313" key="4">
    <source>
        <dbReference type="Proteomes" id="UP000244722"/>
    </source>
</evidence>